<keyword evidence="4" id="KW-0067">ATP-binding</keyword>
<dbReference type="InterPro" id="IPR027417">
    <property type="entry name" value="P-loop_NTPase"/>
</dbReference>
<dbReference type="Proteomes" id="UP000001880">
    <property type="component" value="Chromosome"/>
</dbReference>
<name>D0LHU9_HALO1</name>
<reference evidence="6 7" key="1">
    <citation type="journal article" date="2010" name="Stand. Genomic Sci.">
        <title>Complete genome sequence of Haliangium ochraceum type strain (SMP-2).</title>
        <authorList>
            <consortium name="US DOE Joint Genome Institute (JGI-PGF)"/>
            <person name="Ivanova N."/>
            <person name="Daum C."/>
            <person name="Lang E."/>
            <person name="Abt B."/>
            <person name="Kopitz M."/>
            <person name="Saunders E."/>
            <person name="Lapidus A."/>
            <person name="Lucas S."/>
            <person name="Glavina Del Rio T."/>
            <person name="Nolan M."/>
            <person name="Tice H."/>
            <person name="Copeland A."/>
            <person name="Cheng J.F."/>
            <person name="Chen F."/>
            <person name="Bruce D."/>
            <person name="Goodwin L."/>
            <person name="Pitluck S."/>
            <person name="Mavromatis K."/>
            <person name="Pati A."/>
            <person name="Mikhailova N."/>
            <person name="Chen A."/>
            <person name="Palaniappan K."/>
            <person name="Land M."/>
            <person name="Hauser L."/>
            <person name="Chang Y.J."/>
            <person name="Jeffries C.D."/>
            <person name="Detter J.C."/>
            <person name="Brettin T."/>
            <person name="Rohde M."/>
            <person name="Goker M."/>
            <person name="Bristow J."/>
            <person name="Markowitz V."/>
            <person name="Eisen J.A."/>
            <person name="Hugenholtz P."/>
            <person name="Kyrpides N.C."/>
            <person name="Klenk H.P."/>
        </authorList>
    </citation>
    <scope>NUCLEOTIDE SEQUENCE [LARGE SCALE GENOMIC DNA]</scope>
    <source>
        <strain evidence="7">DSM 14365 / CIP 107738 / JCM 11303 / AJ 13395 / SMP-2</strain>
    </source>
</reference>
<dbReference type="OrthoDB" id="9781246at2"/>
<evidence type="ECO:0000313" key="7">
    <source>
        <dbReference type="Proteomes" id="UP000001880"/>
    </source>
</evidence>
<dbReference type="PROSITE" id="PS00211">
    <property type="entry name" value="ABC_TRANSPORTER_1"/>
    <property type="match status" value="1"/>
</dbReference>
<dbReference type="SMART" id="SM00382">
    <property type="entry name" value="AAA"/>
    <property type="match status" value="1"/>
</dbReference>
<evidence type="ECO:0000256" key="2">
    <source>
        <dbReference type="ARBA" id="ARBA00022448"/>
    </source>
</evidence>
<dbReference type="STRING" id="502025.Hoch_2235"/>
<evidence type="ECO:0000256" key="4">
    <source>
        <dbReference type="ARBA" id="ARBA00022840"/>
    </source>
</evidence>
<feature type="domain" description="ABC transporter" evidence="5">
    <location>
        <begin position="18"/>
        <end position="246"/>
    </location>
</feature>
<organism evidence="6 7">
    <name type="scientific">Haliangium ochraceum (strain DSM 14365 / JCM 11303 / SMP-2)</name>
    <dbReference type="NCBI Taxonomy" id="502025"/>
    <lineage>
        <taxon>Bacteria</taxon>
        <taxon>Pseudomonadati</taxon>
        <taxon>Myxococcota</taxon>
        <taxon>Polyangia</taxon>
        <taxon>Haliangiales</taxon>
        <taxon>Kofleriaceae</taxon>
        <taxon>Haliangium</taxon>
    </lineage>
</organism>
<dbReference type="InterPro" id="IPR003593">
    <property type="entry name" value="AAA+_ATPase"/>
</dbReference>
<dbReference type="PANTHER" id="PTHR43335:SF11">
    <property type="entry name" value="ABC TRANSPORTER RELATED"/>
    <property type="match status" value="1"/>
</dbReference>
<sequence>MSEAASKAVGKAAARAPVVLRGVSKWYGQVLGVTHIDLEIGPGVVALLGPNGAGKSTLMKLIAGLLLPSNGEVLVAGRRVADDPAARASLGYCPEHEGMYDALTGLEFVAMMARLSGIPRAQAAERAAEALRGLGLSEAMTRPLGGYSKGMRQRAKLAQAMVHDPQVLLLDEPLTGCDPVARADIVRQVEALGAAGKTVLVSSHILPEVEAMTRELVLIHQGKIRARGNVGRIRALIDAHPHRIEVRCERARELAQALIAAEHITRIEFGEGTVVFETHQPDACYDAVARAALDTGVELTGLSSPDDNLQAVFAYLTESPGAEARARQASGGGR</sequence>
<protein>
    <submittedName>
        <fullName evidence="6">ABC transporter related protein</fullName>
    </submittedName>
</protein>
<evidence type="ECO:0000256" key="3">
    <source>
        <dbReference type="ARBA" id="ARBA00022741"/>
    </source>
</evidence>
<keyword evidence="2" id="KW-0813">Transport</keyword>
<dbReference type="SUPFAM" id="SSF52540">
    <property type="entry name" value="P-loop containing nucleoside triphosphate hydrolases"/>
    <property type="match status" value="1"/>
</dbReference>
<proteinExistence type="inferred from homology"/>
<keyword evidence="3" id="KW-0547">Nucleotide-binding</keyword>
<dbReference type="HOGENOM" id="CLU_000604_1_2_7"/>
<dbReference type="RefSeq" id="WP_012827386.1">
    <property type="nucleotide sequence ID" value="NC_013440.1"/>
</dbReference>
<comment type="similarity">
    <text evidence="1">Belongs to the ABC transporter superfamily.</text>
</comment>
<dbReference type="PANTHER" id="PTHR43335">
    <property type="entry name" value="ABC TRANSPORTER, ATP-BINDING PROTEIN"/>
    <property type="match status" value="1"/>
</dbReference>
<dbReference type="InterPro" id="IPR017871">
    <property type="entry name" value="ABC_transporter-like_CS"/>
</dbReference>
<keyword evidence="7" id="KW-1185">Reference proteome</keyword>
<accession>D0LHU9</accession>
<dbReference type="AlphaFoldDB" id="D0LHU9"/>
<dbReference type="Gene3D" id="3.40.50.300">
    <property type="entry name" value="P-loop containing nucleotide triphosphate hydrolases"/>
    <property type="match status" value="1"/>
</dbReference>
<dbReference type="GO" id="GO:0016887">
    <property type="term" value="F:ATP hydrolysis activity"/>
    <property type="evidence" value="ECO:0007669"/>
    <property type="project" value="InterPro"/>
</dbReference>
<dbReference type="eggNOG" id="COG1131">
    <property type="taxonomic scope" value="Bacteria"/>
</dbReference>
<dbReference type="InterPro" id="IPR003439">
    <property type="entry name" value="ABC_transporter-like_ATP-bd"/>
</dbReference>
<dbReference type="PROSITE" id="PS50893">
    <property type="entry name" value="ABC_TRANSPORTER_2"/>
    <property type="match status" value="1"/>
</dbReference>
<evidence type="ECO:0000259" key="5">
    <source>
        <dbReference type="PROSITE" id="PS50893"/>
    </source>
</evidence>
<gene>
    <name evidence="6" type="ordered locus">Hoch_2235</name>
</gene>
<dbReference type="GO" id="GO:0005524">
    <property type="term" value="F:ATP binding"/>
    <property type="evidence" value="ECO:0007669"/>
    <property type="project" value="UniProtKB-KW"/>
</dbReference>
<dbReference type="Pfam" id="PF00005">
    <property type="entry name" value="ABC_tran"/>
    <property type="match status" value="1"/>
</dbReference>
<evidence type="ECO:0000256" key="1">
    <source>
        <dbReference type="ARBA" id="ARBA00005417"/>
    </source>
</evidence>
<dbReference type="EMBL" id="CP001804">
    <property type="protein sequence ID" value="ACY14778.1"/>
    <property type="molecule type" value="Genomic_DNA"/>
</dbReference>
<dbReference type="KEGG" id="hoh:Hoch_2235"/>
<evidence type="ECO:0000313" key="6">
    <source>
        <dbReference type="EMBL" id="ACY14778.1"/>
    </source>
</evidence>
<dbReference type="CDD" id="cd03230">
    <property type="entry name" value="ABC_DR_subfamily_A"/>
    <property type="match status" value="1"/>
</dbReference>